<name>A0ABN1W8N2_9PSEU</name>
<dbReference type="SMART" id="SM00507">
    <property type="entry name" value="HNHc"/>
    <property type="match status" value="1"/>
</dbReference>
<evidence type="ECO:0000313" key="3">
    <source>
        <dbReference type="EMBL" id="GAA1240167.1"/>
    </source>
</evidence>
<feature type="compositionally biased region" description="Low complexity" evidence="1">
    <location>
        <begin position="193"/>
        <end position="203"/>
    </location>
</feature>
<reference evidence="3 4" key="1">
    <citation type="journal article" date="2019" name="Int. J. Syst. Evol. Microbiol.">
        <title>The Global Catalogue of Microorganisms (GCM) 10K type strain sequencing project: providing services to taxonomists for standard genome sequencing and annotation.</title>
        <authorList>
            <consortium name="The Broad Institute Genomics Platform"/>
            <consortium name="The Broad Institute Genome Sequencing Center for Infectious Disease"/>
            <person name="Wu L."/>
            <person name="Ma J."/>
        </authorList>
    </citation>
    <scope>NUCLEOTIDE SEQUENCE [LARGE SCALE GENOMIC DNA]</scope>
    <source>
        <strain evidence="3 4">JCM 13023</strain>
    </source>
</reference>
<comment type="caution">
    <text evidence="3">The sequence shown here is derived from an EMBL/GenBank/DDBJ whole genome shotgun (WGS) entry which is preliminary data.</text>
</comment>
<evidence type="ECO:0000313" key="4">
    <source>
        <dbReference type="Proteomes" id="UP001500653"/>
    </source>
</evidence>
<sequence length="281" mass="30330">MDVPAESAAAVKSHIDALARKLRGEDRHGRTLDQLRADVATDLLLGRSPGVTTPETAAAVHLHLPVDTVLTITDDGCELDGYGPVPGPIARDIMTNPHSTWRAVLCDLGTGRPIDLGRTRRHPTALVRDLVAVRDRECCVPWCHRPARQCDFDHNTPWADGGGTATVNGSPTCDHHHSRKDDLAWRIEHDSDTGVTTVTTSNGAVHTTAPEPIHHPTRRRPARSGPERRAPRALMKRRHPQQGPEPVGAEPAATQPPTFDDRTTGPDGSQGTQSGHAVRAA</sequence>
<feature type="compositionally biased region" description="Polar residues" evidence="1">
    <location>
        <begin position="266"/>
        <end position="275"/>
    </location>
</feature>
<feature type="region of interest" description="Disordered" evidence="1">
    <location>
        <begin position="192"/>
        <end position="281"/>
    </location>
</feature>
<dbReference type="EMBL" id="BAAALN010000006">
    <property type="protein sequence ID" value="GAA1240167.1"/>
    <property type="molecule type" value="Genomic_DNA"/>
</dbReference>
<organism evidence="3 4">
    <name type="scientific">Prauserella halophila</name>
    <dbReference type="NCBI Taxonomy" id="185641"/>
    <lineage>
        <taxon>Bacteria</taxon>
        <taxon>Bacillati</taxon>
        <taxon>Actinomycetota</taxon>
        <taxon>Actinomycetes</taxon>
        <taxon>Pseudonocardiales</taxon>
        <taxon>Pseudonocardiaceae</taxon>
        <taxon>Prauserella</taxon>
    </lineage>
</organism>
<keyword evidence="4" id="KW-1185">Reference proteome</keyword>
<dbReference type="Gene3D" id="1.10.30.50">
    <property type="match status" value="1"/>
</dbReference>
<dbReference type="InterPro" id="IPR003615">
    <property type="entry name" value="HNH_nuc"/>
</dbReference>
<dbReference type="Proteomes" id="UP001500653">
    <property type="component" value="Unassembled WGS sequence"/>
</dbReference>
<evidence type="ECO:0000256" key="1">
    <source>
        <dbReference type="SAM" id="MobiDB-lite"/>
    </source>
</evidence>
<protein>
    <recommendedName>
        <fullName evidence="2">HNH nuclease domain-containing protein</fullName>
    </recommendedName>
</protein>
<accession>A0ABN1W8N2</accession>
<feature type="domain" description="HNH nuclease" evidence="2">
    <location>
        <begin position="126"/>
        <end position="178"/>
    </location>
</feature>
<evidence type="ECO:0000259" key="2">
    <source>
        <dbReference type="SMART" id="SM00507"/>
    </source>
</evidence>
<dbReference type="RefSeq" id="WP_253862922.1">
    <property type="nucleotide sequence ID" value="NZ_BAAALN010000006.1"/>
</dbReference>
<dbReference type="CDD" id="cd00085">
    <property type="entry name" value="HNHc"/>
    <property type="match status" value="1"/>
</dbReference>
<gene>
    <name evidence="3" type="ORF">GCM10009676_26280</name>
</gene>
<proteinExistence type="predicted"/>